<proteinExistence type="predicted"/>
<name>A0A444YNJ9_ARAHY</name>
<dbReference type="AlphaFoldDB" id="A0A444YNJ9"/>
<sequence length="116" mass="13737">MRNLFFDEPDGELPEYAPSSALCVAINTNPSDNSTVETRSHIVLNYSRHILIVKVLRKKKYNKYNLDAMKHSLERSKRYPIIMRRYTSFPLEQYVGFHGQLRGSYFRFLMIQQMKS</sequence>
<gene>
    <name evidence="1" type="ORF">Ahy_B06g082562</name>
</gene>
<comment type="caution">
    <text evidence="1">The sequence shown here is derived from an EMBL/GenBank/DDBJ whole genome shotgun (WGS) entry which is preliminary data.</text>
</comment>
<evidence type="ECO:0000313" key="1">
    <source>
        <dbReference type="EMBL" id="RYR03533.1"/>
    </source>
</evidence>
<protein>
    <submittedName>
        <fullName evidence="1">Uncharacterized protein</fullName>
    </submittedName>
</protein>
<accession>A0A444YNJ9</accession>
<dbReference type="Proteomes" id="UP000289738">
    <property type="component" value="Chromosome B06"/>
</dbReference>
<evidence type="ECO:0000313" key="2">
    <source>
        <dbReference type="Proteomes" id="UP000289738"/>
    </source>
</evidence>
<dbReference type="EMBL" id="SDMP01000016">
    <property type="protein sequence ID" value="RYR03533.1"/>
    <property type="molecule type" value="Genomic_DNA"/>
</dbReference>
<keyword evidence="2" id="KW-1185">Reference proteome</keyword>
<organism evidence="1 2">
    <name type="scientific">Arachis hypogaea</name>
    <name type="common">Peanut</name>
    <dbReference type="NCBI Taxonomy" id="3818"/>
    <lineage>
        <taxon>Eukaryota</taxon>
        <taxon>Viridiplantae</taxon>
        <taxon>Streptophyta</taxon>
        <taxon>Embryophyta</taxon>
        <taxon>Tracheophyta</taxon>
        <taxon>Spermatophyta</taxon>
        <taxon>Magnoliopsida</taxon>
        <taxon>eudicotyledons</taxon>
        <taxon>Gunneridae</taxon>
        <taxon>Pentapetalae</taxon>
        <taxon>rosids</taxon>
        <taxon>fabids</taxon>
        <taxon>Fabales</taxon>
        <taxon>Fabaceae</taxon>
        <taxon>Papilionoideae</taxon>
        <taxon>50 kb inversion clade</taxon>
        <taxon>dalbergioids sensu lato</taxon>
        <taxon>Dalbergieae</taxon>
        <taxon>Pterocarpus clade</taxon>
        <taxon>Arachis</taxon>
    </lineage>
</organism>
<reference evidence="1 2" key="1">
    <citation type="submission" date="2019-01" db="EMBL/GenBank/DDBJ databases">
        <title>Sequencing of cultivated peanut Arachis hypogaea provides insights into genome evolution and oil improvement.</title>
        <authorList>
            <person name="Chen X."/>
        </authorList>
    </citation>
    <scope>NUCLEOTIDE SEQUENCE [LARGE SCALE GENOMIC DNA]</scope>
    <source>
        <strain evidence="2">cv. Fuhuasheng</strain>
        <tissue evidence="1">Leaves</tissue>
    </source>
</reference>